<evidence type="ECO:0000256" key="2">
    <source>
        <dbReference type="ARBA" id="ARBA00022670"/>
    </source>
</evidence>
<keyword evidence="3" id="KW-0378">Hydrolase</keyword>
<feature type="domain" description="NlpC/P60" evidence="5">
    <location>
        <begin position="1"/>
        <end position="152"/>
    </location>
</feature>
<dbReference type="Gene3D" id="2.30.30.40">
    <property type="entry name" value="SH3 Domains"/>
    <property type="match status" value="1"/>
</dbReference>
<organism evidence="6 7">
    <name type="scientific">Enterococcus cecorum</name>
    <dbReference type="NCBI Taxonomy" id="44008"/>
    <lineage>
        <taxon>Bacteria</taxon>
        <taxon>Bacillati</taxon>
        <taxon>Bacillota</taxon>
        <taxon>Bacilli</taxon>
        <taxon>Lactobacillales</taxon>
        <taxon>Enterococcaceae</taxon>
        <taxon>Enterococcus</taxon>
    </lineage>
</organism>
<dbReference type="SMART" id="SM00287">
    <property type="entry name" value="SH3b"/>
    <property type="match status" value="1"/>
</dbReference>
<evidence type="ECO:0000256" key="1">
    <source>
        <dbReference type="ARBA" id="ARBA00007074"/>
    </source>
</evidence>
<evidence type="ECO:0000313" key="7">
    <source>
        <dbReference type="Proteomes" id="UP001255696"/>
    </source>
</evidence>
<dbReference type="SUPFAM" id="SSF54001">
    <property type="entry name" value="Cysteine proteinases"/>
    <property type="match status" value="1"/>
</dbReference>
<gene>
    <name evidence="6" type="ORF">P7H47_11735</name>
</gene>
<evidence type="ECO:0000259" key="5">
    <source>
        <dbReference type="PROSITE" id="PS51935"/>
    </source>
</evidence>
<evidence type="ECO:0000313" key="6">
    <source>
        <dbReference type="EMBL" id="MDT2797903.1"/>
    </source>
</evidence>
<comment type="caution">
    <text evidence="6">The sequence shown here is derived from an EMBL/GenBank/DDBJ whole genome shotgun (WGS) entry which is preliminary data.</text>
</comment>
<dbReference type="InterPro" id="IPR000064">
    <property type="entry name" value="NLP_P60_dom"/>
</dbReference>
<dbReference type="Pfam" id="PF08460">
    <property type="entry name" value="SH3_5"/>
    <property type="match status" value="1"/>
</dbReference>
<dbReference type="Gene3D" id="3.90.1720.10">
    <property type="entry name" value="endopeptidase domain like (from Nostoc punctiforme)"/>
    <property type="match status" value="1"/>
</dbReference>
<dbReference type="Pfam" id="PF05382">
    <property type="entry name" value="Amidase_5"/>
    <property type="match status" value="1"/>
</dbReference>
<dbReference type="RefSeq" id="WP_311898714.1">
    <property type="nucleotide sequence ID" value="NZ_JARQBI010000058.1"/>
</dbReference>
<reference evidence="6" key="1">
    <citation type="submission" date="2023-03" db="EMBL/GenBank/DDBJ databases">
        <authorList>
            <person name="Shen W."/>
            <person name="Cai J."/>
        </authorList>
    </citation>
    <scope>NUCLEOTIDE SEQUENCE</scope>
    <source>
        <strain evidence="6">B245-2</strain>
    </source>
</reference>
<dbReference type="AlphaFoldDB" id="A0AAW8TYG0"/>
<dbReference type="InterPro" id="IPR038765">
    <property type="entry name" value="Papain-like_cys_pep_sf"/>
</dbReference>
<proteinExistence type="inferred from homology"/>
<dbReference type="PROSITE" id="PS51935">
    <property type="entry name" value="NLPC_P60"/>
    <property type="match status" value="1"/>
</dbReference>
<dbReference type="InterPro" id="IPR003646">
    <property type="entry name" value="SH3-like_bac-type"/>
</dbReference>
<name>A0AAW8TYG0_9ENTE</name>
<dbReference type="GO" id="GO:0006508">
    <property type="term" value="P:proteolysis"/>
    <property type="evidence" value="ECO:0007669"/>
    <property type="project" value="UniProtKB-KW"/>
</dbReference>
<protein>
    <submittedName>
        <fullName evidence="6">Peptidoglycan amidohydrolase family protein</fullName>
    </submittedName>
</protein>
<sequence>MAINIDTAIDYMYGLRARNIRYSMDYSRTGADGTGDCSGTLYAALRKAGASDAGWVLNTDSMHDWLLKNGFRLIARNQEWHAKRGDIVIFGEKGKSGGAAGHVVIFISNTQIIHCTWKSDAVNGVFVENEATACPYSMGWYVYRLDQQASTSQPKPNNPQQSKPTTQTGINWISEKWHFTTGTPIYLRTAPSTKASQIALLSTGTYVKYDAYCYKDGYVWLRQPRSNGTYGYLASGECVGNRRTSYWGSFE</sequence>
<evidence type="ECO:0000256" key="3">
    <source>
        <dbReference type="ARBA" id="ARBA00022801"/>
    </source>
</evidence>
<dbReference type="GO" id="GO:0008234">
    <property type="term" value="F:cysteine-type peptidase activity"/>
    <property type="evidence" value="ECO:0007669"/>
    <property type="project" value="UniProtKB-KW"/>
</dbReference>
<dbReference type="Proteomes" id="UP001255696">
    <property type="component" value="Unassembled WGS sequence"/>
</dbReference>
<evidence type="ECO:0000256" key="4">
    <source>
        <dbReference type="ARBA" id="ARBA00022807"/>
    </source>
</evidence>
<dbReference type="EMBL" id="JARQBI010000058">
    <property type="protein sequence ID" value="MDT2797903.1"/>
    <property type="molecule type" value="Genomic_DNA"/>
</dbReference>
<accession>A0AAW8TYG0</accession>
<keyword evidence="4" id="KW-0788">Thiol protease</keyword>
<keyword evidence="2" id="KW-0645">Protease</keyword>
<dbReference type="InterPro" id="IPR008044">
    <property type="entry name" value="Phage_lysin"/>
</dbReference>
<comment type="similarity">
    <text evidence="1">Belongs to the peptidase C40 family.</text>
</comment>